<accession>A0A1Y1SY65</accession>
<name>A0A1Y1SY65_9FLAO</name>
<keyword evidence="3" id="KW-1185">Reference proteome</keyword>
<evidence type="ECO:0000259" key="1">
    <source>
        <dbReference type="PROSITE" id="PS50043"/>
    </source>
</evidence>
<dbReference type="GO" id="GO:0006355">
    <property type="term" value="P:regulation of DNA-templated transcription"/>
    <property type="evidence" value="ECO:0007669"/>
    <property type="project" value="InterPro"/>
</dbReference>
<dbReference type="CDD" id="cd06170">
    <property type="entry name" value="LuxR_C_like"/>
    <property type="match status" value="1"/>
</dbReference>
<dbReference type="STRING" id="1185767.IIF7_19499"/>
<dbReference type="SMART" id="SM00421">
    <property type="entry name" value="HTH_LUXR"/>
    <property type="match status" value="1"/>
</dbReference>
<dbReference type="InterPro" id="IPR000792">
    <property type="entry name" value="Tscrpt_reg_LuxR_C"/>
</dbReference>
<dbReference type="RefSeq" id="WP_084843362.1">
    <property type="nucleotide sequence ID" value="NZ_ARYN01000027.1"/>
</dbReference>
<protein>
    <submittedName>
        <fullName evidence="2">LuxR family transcriptional regulator protein</fullName>
    </submittedName>
</protein>
<dbReference type="GO" id="GO:0003677">
    <property type="term" value="F:DNA binding"/>
    <property type="evidence" value="ECO:0007669"/>
    <property type="project" value="InterPro"/>
</dbReference>
<dbReference type="InterPro" id="IPR016032">
    <property type="entry name" value="Sig_transdc_resp-reg_C-effctor"/>
</dbReference>
<evidence type="ECO:0000313" key="3">
    <source>
        <dbReference type="Proteomes" id="UP000192746"/>
    </source>
</evidence>
<comment type="caution">
    <text evidence="2">The sequence shown here is derived from an EMBL/GenBank/DDBJ whole genome shotgun (WGS) entry which is preliminary data.</text>
</comment>
<sequence>MTSITTPTAQIIAGINPNLPADIEFIPAGEGLKVSCLQGGRIYPFKELEAPLFMMVANKYNTDRGAKLFIKALRNKQGKQYSFPEQVEIYTFYMWGAVDGKPDIKNGVLQPSENFLTGGQCPSMDFDHKHIEVDGNIINSKDVKIIFMAAKDLPNKAIADELNISIRTLEYHLTRLYRKVGAFTRTGLVNAAYQHKILA</sequence>
<dbReference type="OrthoDB" id="1346789at2"/>
<dbReference type="PROSITE" id="PS50043">
    <property type="entry name" value="HTH_LUXR_2"/>
    <property type="match status" value="1"/>
</dbReference>
<dbReference type="PROSITE" id="PS00622">
    <property type="entry name" value="HTH_LUXR_1"/>
    <property type="match status" value="1"/>
</dbReference>
<organism evidence="2 3">
    <name type="scientific">Zunongwangia atlantica 22II14-10F7</name>
    <dbReference type="NCBI Taxonomy" id="1185767"/>
    <lineage>
        <taxon>Bacteria</taxon>
        <taxon>Pseudomonadati</taxon>
        <taxon>Bacteroidota</taxon>
        <taxon>Flavobacteriia</taxon>
        <taxon>Flavobacteriales</taxon>
        <taxon>Flavobacteriaceae</taxon>
        <taxon>Zunongwangia</taxon>
    </lineage>
</organism>
<evidence type="ECO:0000313" key="2">
    <source>
        <dbReference type="EMBL" id="ORL43716.1"/>
    </source>
</evidence>
<dbReference type="InterPro" id="IPR036388">
    <property type="entry name" value="WH-like_DNA-bd_sf"/>
</dbReference>
<gene>
    <name evidence="2" type="ORF">IIF7_19499</name>
</gene>
<dbReference type="Pfam" id="PF00196">
    <property type="entry name" value="GerE"/>
    <property type="match status" value="1"/>
</dbReference>
<proteinExistence type="predicted"/>
<dbReference type="Proteomes" id="UP000192746">
    <property type="component" value="Unassembled WGS sequence"/>
</dbReference>
<dbReference type="Gene3D" id="1.10.10.10">
    <property type="entry name" value="Winged helix-like DNA-binding domain superfamily/Winged helix DNA-binding domain"/>
    <property type="match status" value="1"/>
</dbReference>
<feature type="domain" description="HTH luxR-type" evidence="1">
    <location>
        <begin position="131"/>
        <end position="196"/>
    </location>
</feature>
<dbReference type="EMBL" id="ARYN01000027">
    <property type="protein sequence ID" value="ORL43716.1"/>
    <property type="molecule type" value="Genomic_DNA"/>
</dbReference>
<reference evidence="2 3" key="1">
    <citation type="submission" date="2013-04" db="EMBL/GenBank/DDBJ databases">
        <title>Zunongwangia sp. 22II14-10F7 Genome Sequencing.</title>
        <authorList>
            <person name="Lai Q."/>
            <person name="Shao Z."/>
        </authorList>
    </citation>
    <scope>NUCLEOTIDE SEQUENCE [LARGE SCALE GENOMIC DNA]</scope>
    <source>
        <strain evidence="2 3">22II14-10F7</strain>
    </source>
</reference>
<dbReference type="AlphaFoldDB" id="A0A1Y1SY65"/>
<dbReference type="SUPFAM" id="SSF46894">
    <property type="entry name" value="C-terminal effector domain of the bipartite response regulators"/>
    <property type="match status" value="1"/>
</dbReference>